<proteinExistence type="predicted"/>
<dbReference type="GeneID" id="84590233"/>
<reference evidence="1" key="2">
    <citation type="submission" date="2025-08" db="UniProtKB">
        <authorList>
            <consortium name="RefSeq"/>
        </authorList>
    </citation>
    <scope>IDENTIFICATION</scope>
</reference>
<accession>A0AAJ8BML9</accession>
<sequence>MRCRKQFRLFKHPVLETFGGGQRADFQRDRNEKRPGRSLRYFMRPVIITRRFEDSGLWRGPALIDSTWPPPLSDATCSAIPLRVSDNHDTLDSPANVTGSAPYAANCDGCTALRLV</sequence>
<organism evidence="1">
    <name type="scientific">Aspergillus niger</name>
    <dbReference type="NCBI Taxonomy" id="5061"/>
    <lineage>
        <taxon>Eukaryota</taxon>
        <taxon>Fungi</taxon>
        <taxon>Dikarya</taxon>
        <taxon>Ascomycota</taxon>
        <taxon>Pezizomycotina</taxon>
        <taxon>Eurotiomycetes</taxon>
        <taxon>Eurotiomycetidae</taxon>
        <taxon>Eurotiales</taxon>
        <taxon>Aspergillaceae</taxon>
        <taxon>Aspergillus</taxon>
        <taxon>Aspergillus subgen. Circumdati</taxon>
    </lineage>
</organism>
<dbReference type="KEGG" id="ang:An02g01930"/>
<dbReference type="AlphaFoldDB" id="A0AAJ8BML9"/>
<gene>
    <name evidence="1" type="ORF">An02g01930</name>
</gene>
<evidence type="ECO:0000313" key="1">
    <source>
        <dbReference type="RefSeq" id="XP_059599894.1"/>
    </source>
</evidence>
<dbReference type="RefSeq" id="XP_059599894.1">
    <property type="nucleotide sequence ID" value="XM_059746097.1"/>
</dbReference>
<dbReference type="VEuPathDB" id="FungiDB:An02g01930"/>
<name>A0AAJ8BML9_ASPNG</name>
<reference evidence="1" key="1">
    <citation type="submission" date="2025-02" db="EMBL/GenBank/DDBJ databases">
        <authorList>
            <consortium name="NCBI Genome Project"/>
        </authorList>
    </citation>
    <scope>NUCLEOTIDE SEQUENCE</scope>
</reference>
<protein>
    <submittedName>
        <fullName evidence="1">Uncharacterized protein</fullName>
    </submittedName>
</protein>